<keyword evidence="3 6" id="KW-0812">Transmembrane</keyword>
<accession>A0A1E3NPY9</accession>
<sequence>MVAAPIGYETPTFPSLYWPLGQYSDDFHSSFLYHTKDIWEFTTVWTIIFMTGVYTASACIFLVTHYIGSSRHPTLKNEGDEIEMRNHNFALHEMNYNHIYQTTMSTYQHYFVTSLFTGNRKILIYTVFAYILLGAIQGFIAGSVVGVLIAAIYDSAQFKVTTWIPFVYSLIITLYNIADSYSFTVKNL</sequence>
<dbReference type="AlphaFoldDB" id="A0A1E3NPY9"/>
<evidence type="ECO:0000313" key="7">
    <source>
        <dbReference type="EMBL" id="ODQ48169.1"/>
    </source>
</evidence>
<feature type="transmembrane region" description="Helical" evidence="6">
    <location>
        <begin position="160"/>
        <end position="178"/>
    </location>
</feature>
<evidence type="ECO:0000256" key="5">
    <source>
        <dbReference type="ARBA" id="ARBA00023136"/>
    </source>
</evidence>
<dbReference type="Pfam" id="PF10190">
    <property type="entry name" value="Tmemb_170"/>
    <property type="match status" value="1"/>
</dbReference>
<evidence type="ECO:0000256" key="6">
    <source>
        <dbReference type="SAM" id="Phobius"/>
    </source>
</evidence>
<evidence type="ECO:0000256" key="2">
    <source>
        <dbReference type="ARBA" id="ARBA00006325"/>
    </source>
</evidence>
<dbReference type="PANTHER" id="PTHR22779:SF6">
    <property type="entry name" value="SD17342P"/>
    <property type="match status" value="1"/>
</dbReference>
<evidence type="ECO:0000313" key="8">
    <source>
        <dbReference type="Proteomes" id="UP000094455"/>
    </source>
</evidence>
<evidence type="ECO:0000256" key="4">
    <source>
        <dbReference type="ARBA" id="ARBA00022989"/>
    </source>
</evidence>
<keyword evidence="4 6" id="KW-1133">Transmembrane helix</keyword>
<dbReference type="GO" id="GO:0016020">
    <property type="term" value="C:membrane"/>
    <property type="evidence" value="ECO:0007669"/>
    <property type="project" value="UniProtKB-SubCell"/>
</dbReference>
<keyword evidence="5 6" id="KW-0472">Membrane</keyword>
<evidence type="ECO:0000256" key="3">
    <source>
        <dbReference type="ARBA" id="ARBA00022692"/>
    </source>
</evidence>
<comment type="subcellular location">
    <subcellularLocation>
        <location evidence="1">Membrane</location>
        <topology evidence="1">Multi-pass membrane protein</topology>
    </subcellularLocation>
</comment>
<dbReference type="GeneID" id="30177730"/>
<dbReference type="EMBL" id="KV454002">
    <property type="protein sequence ID" value="ODQ48169.1"/>
    <property type="molecule type" value="Genomic_DNA"/>
</dbReference>
<keyword evidence="8" id="KW-1185">Reference proteome</keyword>
<gene>
    <name evidence="7" type="ORF">PICMEDRAFT_15983</name>
</gene>
<dbReference type="InterPro" id="IPR019334">
    <property type="entry name" value="TMEM170A/B/YPR153W-like"/>
</dbReference>
<dbReference type="RefSeq" id="XP_019019282.1">
    <property type="nucleotide sequence ID" value="XM_019161043.1"/>
</dbReference>
<comment type="similarity">
    <text evidence="2">Belongs to the TMEM170 family.</text>
</comment>
<protein>
    <submittedName>
        <fullName evidence="7">Uncharacterized protein</fullName>
    </submittedName>
</protein>
<dbReference type="Proteomes" id="UP000094455">
    <property type="component" value="Unassembled WGS sequence"/>
</dbReference>
<proteinExistence type="inferred from homology"/>
<feature type="transmembrane region" description="Helical" evidence="6">
    <location>
        <begin position="44"/>
        <end position="67"/>
    </location>
</feature>
<reference evidence="7 8" key="1">
    <citation type="journal article" date="2016" name="Proc. Natl. Acad. Sci. U.S.A.">
        <title>Comparative genomics of biotechnologically important yeasts.</title>
        <authorList>
            <person name="Riley R."/>
            <person name="Haridas S."/>
            <person name="Wolfe K.H."/>
            <person name="Lopes M.R."/>
            <person name="Hittinger C.T."/>
            <person name="Goeker M."/>
            <person name="Salamov A.A."/>
            <person name="Wisecaver J.H."/>
            <person name="Long T.M."/>
            <person name="Calvey C.H."/>
            <person name="Aerts A.L."/>
            <person name="Barry K.W."/>
            <person name="Choi C."/>
            <person name="Clum A."/>
            <person name="Coughlan A.Y."/>
            <person name="Deshpande S."/>
            <person name="Douglass A.P."/>
            <person name="Hanson S.J."/>
            <person name="Klenk H.-P."/>
            <person name="LaButti K.M."/>
            <person name="Lapidus A."/>
            <person name="Lindquist E.A."/>
            <person name="Lipzen A.M."/>
            <person name="Meier-Kolthoff J.P."/>
            <person name="Ohm R.A."/>
            <person name="Otillar R.P."/>
            <person name="Pangilinan J.L."/>
            <person name="Peng Y."/>
            <person name="Rokas A."/>
            <person name="Rosa C.A."/>
            <person name="Scheuner C."/>
            <person name="Sibirny A.A."/>
            <person name="Slot J.C."/>
            <person name="Stielow J.B."/>
            <person name="Sun H."/>
            <person name="Kurtzman C.P."/>
            <person name="Blackwell M."/>
            <person name="Grigoriev I.V."/>
            <person name="Jeffries T.W."/>
        </authorList>
    </citation>
    <scope>NUCLEOTIDE SEQUENCE [LARGE SCALE GENOMIC DNA]</scope>
    <source>
        <strain evidence="7 8">NRRL Y-2026</strain>
    </source>
</reference>
<evidence type="ECO:0000256" key="1">
    <source>
        <dbReference type="ARBA" id="ARBA00004141"/>
    </source>
</evidence>
<feature type="transmembrane region" description="Helical" evidence="6">
    <location>
        <begin position="122"/>
        <end position="153"/>
    </location>
</feature>
<dbReference type="STRING" id="763406.A0A1E3NPY9"/>
<dbReference type="OrthoDB" id="2131401at2759"/>
<dbReference type="PANTHER" id="PTHR22779">
    <property type="entry name" value="SD17342P"/>
    <property type="match status" value="1"/>
</dbReference>
<name>A0A1E3NPY9_9ASCO</name>
<organism evidence="7 8">
    <name type="scientific">Pichia membranifaciens NRRL Y-2026</name>
    <dbReference type="NCBI Taxonomy" id="763406"/>
    <lineage>
        <taxon>Eukaryota</taxon>
        <taxon>Fungi</taxon>
        <taxon>Dikarya</taxon>
        <taxon>Ascomycota</taxon>
        <taxon>Saccharomycotina</taxon>
        <taxon>Pichiomycetes</taxon>
        <taxon>Pichiales</taxon>
        <taxon>Pichiaceae</taxon>
        <taxon>Pichia</taxon>
    </lineage>
</organism>